<dbReference type="STRING" id="61647.LG71_00565"/>
<evidence type="ECO:0000313" key="2">
    <source>
        <dbReference type="EMBL" id="KMK11842.1"/>
    </source>
</evidence>
<name>A0A0J5M0V9_PLUGE</name>
<evidence type="ECO:0000313" key="3">
    <source>
        <dbReference type="Proteomes" id="UP000036196"/>
    </source>
</evidence>
<organism evidence="2 3">
    <name type="scientific">Pluralibacter gergoviae</name>
    <name type="common">Enterobacter gergoviae</name>
    <dbReference type="NCBI Taxonomy" id="61647"/>
    <lineage>
        <taxon>Bacteria</taxon>
        <taxon>Pseudomonadati</taxon>
        <taxon>Pseudomonadota</taxon>
        <taxon>Gammaproteobacteria</taxon>
        <taxon>Enterobacterales</taxon>
        <taxon>Enterobacteriaceae</taxon>
        <taxon>Pluralibacter</taxon>
    </lineage>
</organism>
<reference evidence="2 3" key="1">
    <citation type="submission" date="2015-05" db="EMBL/GenBank/DDBJ databases">
        <title>Genome sequences of Pluralibacter gergoviae.</title>
        <authorList>
            <person name="Greninger A.L."/>
            <person name="Miller S."/>
        </authorList>
    </citation>
    <scope>NUCLEOTIDE SEQUENCE [LARGE SCALE GENOMIC DNA]</scope>
    <source>
        <strain evidence="2 3">JS81F13</strain>
    </source>
</reference>
<dbReference type="AlphaFoldDB" id="A0A0J5M0V9"/>
<dbReference type="InterPro" id="IPR014710">
    <property type="entry name" value="RmlC-like_jellyroll"/>
</dbReference>
<dbReference type="InterPro" id="IPR013096">
    <property type="entry name" value="Cupin_2"/>
</dbReference>
<dbReference type="Proteomes" id="UP000036196">
    <property type="component" value="Unassembled WGS sequence"/>
</dbReference>
<dbReference type="Gene3D" id="2.60.120.10">
    <property type="entry name" value="Jelly Rolls"/>
    <property type="match status" value="1"/>
</dbReference>
<dbReference type="RefSeq" id="WP_048280229.1">
    <property type="nucleotide sequence ID" value="NZ_LDZF01000024.1"/>
</dbReference>
<feature type="domain" description="Cupin type-2" evidence="1">
    <location>
        <begin position="43"/>
        <end position="91"/>
    </location>
</feature>
<dbReference type="PATRIC" id="fig|61647.15.peg.2479"/>
<dbReference type="CDD" id="cd02226">
    <property type="entry name" value="cupin_YdbB-like"/>
    <property type="match status" value="1"/>
</dbReference>
<dbReference type="EMBL" id="LDZF01000024">
    <property type="protein sequence ID" value="KMK11842.1"/>
    <property type="molecule type" value="Genomic_DNA"/>
</dbReference>
<accession>A0A0J5M0V9</accession>
<sequence length="113" mass="12940">MNPASAFGLVTNLDQQFSRLETVWSPKVIAETEDYKVIILLAEGEFIWHTHEDEDKLFMVSDGELFIDFRNGERVSIKKGEFFIVPKGEESKPWSEVRTRLLLIEPVIAGKGQ</sequence>
<dbReference type="Pfam" id="PF07883">
    <property type="entry name" value="Cupin_2"/>
    <property type="match status" value="1"/>
</dbReference>
<dbReference type="PANTHER" id="PTHR36114:SF1">
    <property type="entry name" value="16.7 KDA PROTEIN IN WHIE LOCUS"/>
    <property type="match status" value="1"/>
</dbReference>
<dbReference type="InterPro" id="IPR052044">
    <property type="entry name" value="PKS_Associated_Protein"/>
</dbReference>
<gene>
    <name evidence="2" type="ORF">ABW06_19590</name>
</gene>
<evidence type="ECO:0000259" key="1">
    <source>
        <dbReference type="Pfam" id="PF07883"/>
    </source>
</evidence>
<keyword evidence="3" id="KW-1185">Reference proteome</keyword>
<dbReference type="SUPFAM" id="SSF51182">
    <property type="entry name" value="RmlC-like cupins"/>
    <property type="match status" value="1"/>
</dbReference>
<proteinExistence type="predicted"/>
<dbReference type="PANTHER" id="PTHR36114">
    <property type="entry name" value="16.7 KDA PROTEIN IN WHIE LOCUS"/>
    <property type="match status" value="1"/>
</dbReference>
<comment type="caution">
    <text evidence="2">The sequence shown here is derived from an EMBL/GenBank/DDBJ whole genome shotgun (WGS) entry which is preliminary data.</text>
</comment>
<dbReference type="eggNOG" id="COG0662">
    <property type="taxonomic scope" value="Bacteria"/>
</dbReference>
<protein>
    <submittedName>
        <fullName evidence="2">Cupin</fullName>
    </submittedName>
</protein>
<dbReference type="InterPro" id="IPR011051">
    <property type="entry name" value="RmlC_Cupin_sf"/>
</dbReference>